<dbReference type="InterPro" id="IPR017871">
    <property type="entry name" value="ABC_transporter-like_CS"/>
</dbReference>
<evidence type="ECO:0000256" key="2">
    <source>
        <dbReference type="ARBA" id="ARBA00022741"/>
    </source>
</evidence>
<reference evidence="5 6" key="2">
    <citation type="journal article" date="2011" name="ISME J.">
        <title>RNA-seq reveals cooperative metabolic interactions between two termite-gut spirochete species in co-culture.</title>
        <authorList>
            <person name="Rosenthal A.Z."/>
            <person name="Matson E.G."/>
            <person name="Eldar A."/>
            <person name="Leadbetter J.R."/>
        </authorList>
    </citation>
    <scope>NUCLEOTIDE SEQUENCE [LARGE SCALE GENOMIC DNA]</scope>
    <source>
        <strain evidence="6">ATCC BAA-888 / DSM 13862 / ZAS-9</strain>
    </source>
</reference>
<dbReference type="SUPFAM" id="SSF52540">
    <property type="entry name" value="P-loop containing nucleoside triphosphate hydrolases"/>
    <property type="match status" value="1"/>
</dbReference>
<dbReference type="Proteomes" id="UP000009222">
    <property type="component" value="Chromosome"/>
</dbReference>
<dbReference type="GO" id="GO:0016887">
    <property type="term" value="F:ATP hydrolysis activity"/>
    <property type="evidence" value="ECO:0007669"/>
    <property type="project" value="InterPro"/>
</dbReference>
<evidence type="ECO:0000256" key="1">
    <source>
        <dbReference type="ARBA" id="ARBA00022448"/>
    </source>
</evidence>
<dbReference type="InterPro" id="IPR003593">
    <property type="entry name" value="AAA+_ATPase"/>
</dbReference>
<keyword evidence="2" id="KW-0547">Nucleotide-binding</keyword>
<dbReference type="InterPro" id="IPR050166">
    <property type="entry name" value="ABC_transporter_ATP-bind"/>
</dbReference>
<dbReference type="RefSeq" id="WP_015712620.1">
    <property type="nucleotide sequence ID" value="NC_015577.1"/>
</dbReference>
<keyword evidence="6" id="KW-1185">Reference proteome</keyword>
<dbReference type="PROSITE" id="PS50893">
    <property type="entry name" value="ABC_TRANSPORTER_2"/>
    <property type="match status" value="1"/>
</dbReference>
<gene>
    <name evidence="5" type="ordered locus">TREAZ_2924</name>
</gene>
<dbReference type="EMBL" id="CP001841">
    <property type="protein sequence ID" value="AEF81209.1"/>
    <property type="molecule type" value="Genomic_DNA"/>
</dbReference>
<proteinExistence type="predicted"/>
<accession>F5YBU2</accession>
<dbReference type="OrthoDB" id="9801958at2"/>
<dbReference type="AlphaFoldDB" id="F5YBU2"/>
<evidence type="ECO:0000313" key="5">
    <source>
        <dbReference type="EMBL" id="AEF81209.1"/>
    </source>
</evidence>
<feature type="domain" description="ABC transporter" evidence="4">
    <location>
        <begin position="2"/>
        <end position="233"/>
    </location>
</feature>
<dbReference type="PROSITE" id="PS00211">
    <property type="entry name" value="ABC_TRANSPORTER_1"/>
    <property type="match status" value="1"/>
</dbReference>
<dbReference type="GO" id="GO:0005524">
    <property type="term" value="F:ATP binding"/>
    <property type="evidence" value="ECO:0007669"/>
    <property type="project" value="UniProtKB-KW"/>
</dbReference>
<evidence type="ECO:0000313" key="6">
    <source>
        <dbReference type="Proteomes" id="UP000009222"/>
    </source>
</evidence>
<dbReference type="InParanoid" id="F5YBU2"/>
<dbReference type="KEGG" id="taz:TREAZ_2924"/>
<evidence type="ECO:0000259" key="4">
    <source>
        <dbReference type="PROSITE" id="PS50893"/>
    </source>
</evidence>
<dbReference type="Gene3D" id="3.40.50.300">
    <property type="entry name" value="P-loop containing nucleotide triphosphate hydrolases"/>
    <property type="match status" value="1"/>
</dbReference>
<dbReference type="InterPro" id="IPR027417">
    <property type="entry name" value="P-loop_NTPase"/>
</dbReference>
<dbReference type="InterPro" id="IPR003439">
    <property type="entry name" value="ABC_transporter-like_ATP-bd"/>
</dbReference>
<dbReference type="SMART" id="SM00382">
    <property type="entry name" value="AAA"/>
    <property type="match status" value="1"/>
</dbReference>
<protein>
    <submittedName>
        <fullName evidence="5">Nitrate transport ATP-binding protein NrtD</fullName>
    </submittedName>
</protein>
<reference evidence="6" key="1">
    <citation type="submission" date="2009-12" db="EMBL/GenBank/DDBJ databases">
        <title>Complete sequence of Treponema azotonutricium strain ZAS-9.</title>
        <authorList>
            <person name="Tetu S.G."/>
            <person name="Matson E."/>
            <person name="Ren Q."/>
            <person name="Seshadri R."/>
            <person name="Elbourne L."/>
            <person name="Hassan K.A."/>
            <person name="Durkin A."/>
            <person name="Radune D."/>
            <person name="Mohamoud Y."/>
            <person name="Shay R."/>
            <person name="Jin S."/>
            <person name="Zhang X."/>
            <person name="Lucey K."/>
            <person name="Ballor N.R."/>
            <person name="Ottesen E."/>
            <person name="Rosenthal R."/>
            <person name="Allen A."/>
            <person name="Leadbetter J.R."/>
            <person name="Paulsen I.T."/>
        </authorList>
    </citation>
    <scope>NUCLEOTIDE SEQUENCE [LARGE SCALE GENOMIC DNA]</scope>
    <source>
        <strain evidence="6">ATCC BAA-888 / DSM 13862 / ZAS-9</strain>
    </source>
</reference>
<evidence type="ECO:0000256" key="3">
    <source>
        <dbReference type="ARBA" id="ARBA00022840"/>
    </source>
</evidence>
<dbReference type="Pfam" id="PF00005">
    <property type="entry name" value="ABC_tran"/>
    <property type="match status" value="1"/>
</dbReference>
<sequence length="251" mass="27315">MVELKGLFLNYPLPHREKAAVLHNANAEFADGAISAIIGPSGCGKTSLIKIMAGLLKPADGTVLIDGSPVRGVRKNTAVIFQDYGLLPWKTVRANAELPLRIKGLKGKGREGLDALLAEFGLDSFEKYYPRQLSGGMKQRLAIVRALAADPQLLLMDEPFSSLDALAREDAQDFLLSVKQERRLTIIMVTHSIEEAVFLADTVYVMSGKNPGTLGRSIDIPRNGASQARFRGAPEFLECCTLLRKALKEPA</sequence>
<dbReference type="eggNOG" id="COG1116">
    <property type="taxonomic scope" value="Bacteria"/>
</dbReference>
<dbReference type="HOGENOM" id="CLU_000604_1_22_12"/>
<dbReference type="STRING" id="545695.TREAZ_2924"/>
<keyword evidence="1" id="KW-0813">Transport</keyword>
<dbReference type="PANTHER" id="PTHR42788:SF13">
    <property type="entry name" value="ALIPHATIC SULFONATES IMPORT ATP-BINDING PROTEIN SSUB"/>
    <property type="match status" value="1"/>
</dbReference>
<dbReference type="PANTHER" id="PTHR42788">
    <property type="entry name" value="TAURINE IMPORT ATP-BINDING PROTEIN-RELATED"/>
    <property type="match status" value="1"/>
</dbReference>
<keyword evidence="3 5" id="KW-0067">ATP-binding</keyword>
<organism evidence="5 6">
    <name type="scientific">Leadbettera azotonutricia (strain ATCC BAA-888 / DSM 13862 / ZAS-9)</name>
    <name type="common">Treponema azotonutricium</name>
    <dbReference type="NCBI Taxonomy" id="545695"/>
    <lineage>
        <taxon>Bacteria</taxon>
        <taxon>Pseudomonadati</taxon>
        <taxon>Spirochaetota</taxon>
        <taxon>Spirochaetia</taxon>
        <taxon>Spirochaetales</taxon>
        <taxon>Breznakiellaceae</taxon>
        <taxon>Leadbettera</taxon>
    </lineage>
</organism>
<name>F5YBU2_LEAAZ</name>
<dbReference type="CDD" id="cd03293">
    <property type="entry name" value="ABC_NrtD_SsuB_transporters"/>
    <property type="match status" value="1"/>
</dbReference>